<dbReference type="PROSITE" id="PS00571">
    <property type="entry name" value="AMIDASES"/>
    <property type="match status" value="1"/>
</dbReference>
<reference evidence="4" key="1">
    <citation type="journal article" date="2019" name="Int. J. Syst. Evol. Microbiol.">
        <title>The Global Catalogue of Microorganisms (GCM) 10K type strain sequencing project: providing services to taxonomists for standard genome sequencing and annotation.</title>
        <authorList>
            <consortium name="The Broad Institute Genomics Platform"/>
            <consortium name="The Broad Institute Genome Sequencing Center for Infectious Disease"/>
            <person name="Wu L."/>
            <person name="Ma J."/>
        </authorList>
    </citation>
    <scope>NUCLEOTIDE SEQUENCE [LARGE SCALE GENOMIC DNA]</scope>
    <source>
        <strain evidence="4">CGMCC 1.16275</strain>
    </source>
</reference>
<feature type="domain" description="Amidase" evidence="2">
    <location>
        <begin position="30"/>
        <end position="441"/>
    </location>
</feature>
<evidence type="ECO:0000256" key="1">
    <source>
        <dbReference type="ARBA" id="ARBA00009199"/>
    </source>
</evidence>
<dbReference type="RefSeq" id="WP_377357848.1">
    <property type="nucleotide sequence ID" value="NZ_JBHTCM010000009.1"/>
</dbReference>
<gene>
    <name evidence="3" type="ORF">ACFQPS_07640</name>
</gene>
<comment type="caution">
    <text evidence="3">The sequence shown here is derived from an EMBL/GenBank/DDBJ whole genome shotgun (WGS) entry which is preliminary data.</text>
</comment>
<keyword evidence="4" id="KW-1185">Reference proteome</keyword>
<dbReference type="InterPro" id="IPR036928">
    <property type="entry name" value="AS_sf"/>
</dbReference>
<proteinExistence type="inferred from homology"/>
<dbReference type="Proteomes" id="UP001596456">
    <property type="component" value="Unassembled WGS sequence"/>
</dbReference>
<organism evidence="3 4">
    <name type="scientific">Rhodocista pekingensis</name>
    <dbReference type="NCBI Taxonomy" id="201185"/>
    <lineage>
        <taxon>Bacteria</taxon>
        <taxon>Pseudomonadati</taxon>
        <taxon>Pseudomonadota</taxon>
        <taxon>Alphaproteobacteria</taxon>
        <taxon>Rhodospirillales</taxon>
        <taxon>Azospirillaceae</taxon>
        <taxon>Rhodocista</taxon>
    </lineage>
</organism>
<evidence type="ECO:0000313" key="4">
    <source>
        <dbReference type="Proteomes" id="UP001596456"/>
    </source>
</evidence>
<dbReference type="InterPro" id="IPR020556">
    <property type="entry name" value="Amidase_CS"/>
</dbReference>
<dbReference type="PANTHER" id="PTHR11895:SF7">
    <property type="entry name" value="GLUTAMYL-TRNA(GLN) AMIDOTRANSFERASE SUBUNIT A, MITOCHONDRIAL"/>
    <property type="match status" value="1"/>
</dbReference>
<sequence length="470" mass="49130">MKTADALALGRLDAHDQAALLRAGELSAAELVEAAILRIEVLDPSLHAVSWPAFDEARARAAAPLPDRPLAGVPWLLKDSLDCPGMPSRAGSASRMDVPVARAFPYVQRLDAEGLVPVGKSAMPEFGLLGVTEPRIAPPTRNPWAPARSPGGSSGGAGAAVAAGLVPLAHGSDGAGSIRIPASCCGVVGLKPGRGATVRVRARHVIEDLLVGDSLIARSVRDVAWGFAAAHPARPAPVTRAVARRLRIAVVLPTLRGEMPDPVLVEAVTRTADLCERLGHRVENAAWPFDGPAADAAERTLWCHIGADCVDAVRTAGGDPEALLEPWTNALGRMAEALPTDALERAYGQIAGLPVRLAAFFQEYDLILSPTLAAPPPPIGFMAPDLPGEVLLERMFGWLGYTPLQNLAGTPAITLPLHGSADGLPVGVMAAADRGAEDLLLGLAFELEEAQPWRDRWPPLSVAGEVPRAG</sequence>
<dbReference type="Pfam" id="PF01425">
    <property type="entry name" value="Amidase"/>
    <property type="match status" value="1"/>
</dbReference>
<dbReference type="SUPFAM" id="SSF75304">
    <property type="entry name" value="Amidase signature (AS) enzymes"/>
    <property type="match status" value="1"/>
</dbReference>
<evidence type="ECO:0000313" key="3">
    <source>
        <dbReference type="EMBL" id="MFC7333031.1"/>
    </source>
</evidence>
<comment type="similarity">
    <text evidence="1">Belongs to the amidase family.</text>
</comment>
<dbReference type="EMBL" id="JBHTCM010000009">
    <property type="protein sequence ID" value="MFC7333031.1"/>
    <property type="molecule type" value="Genomic_DNA"/>
</dbReference>
<accession>A0ABW2KSM7</accession>
<name>A0ABW2KSM7_9PROT</name>
<dbReference type="InterPro" id="IPR000120">
    <property type="entry name" value="Amidase"/>
</dbReference>
<dbReference type="Gene3D" id="3.90.1300.10">
    <property type="entry name" value="Amidase signature (AS) domain"/>
    <property type="match status" value="1"/>
</dbReference>
<dbReference type="PANTHER" id="PTHR11895">
    <property type="entry name" value="TRANSAMIDASE"/>
    <property type="match status" value="1"/>
</dbReference>
<dbReference type="InterPro" id="IPR023631">
    <property type="entry name" value="Amidase_dom"/>
</dbReference>
<evidence type="ECO:0000259" key="2">
    <source>
        <dbReference type="Pfam" id="PF01425"/>
    </source>
</evidence>
<protein>
    <submittedName>
        <fullName evidence="3">Amidase family protein</fullName>
    </submittedName>
</protein>